<name>A0A067QI83_9AGAM</name>
<evidence type="ECO:0000313" key="3">
    <source>
        <dbReference type="Proteomes" id="UP000027265"/>
    </source>
</evidence>
<organism evidence="2 3">
    <name type="scientific">Jaapia argillacea MUCL 33604</name>
    <dbReference type="NCBI Taxonomy" id="933084"/>
    <lineage>
        <taxon>Eukaryota</taxon>
        <taxon>Fungi</taxon>
        <taxon>Dikarya</taxon>
        <taxon>Basidiomycota</taxon>
        <taxon>Agaricomycotina</taxon>
        <taxon>Agaricomycetes</taxon>
        <taxon>Agaricomycetidae</taxon>
        <taxon>Jaapiales</taxon>
        <taxon>Jaapiaceae</taxon>
        <taxon>Jaapia</taxon>
    </lineage>
</organism>
<feature type="compositionally biased region" description="Low complexity" evidence="1">
    <location>
        <begin position="29"/>
        <end position="43"/>
    </location>
</feature>
<dbReference type="InParanoid" id="A0A067QI83"/>
<evidence type="ECO:0000313" key="2">
    <source>
        <dbReference type="EMBL" id="KDQ63232.1"/>
    </source>
</evidence>
<sequence>MQRRPPLHLRVGRISQPASCLTVGKRYTSDVASPSAPASTPPQAQGPRRRAVPVASSLGNISIGNKWSKPTFTKPALKIDPDPAPAPGWTPSTEPPVQGTFASRLAKLAKLDTKPAQSFPKKHSSPPATPKVYKPRAEWENDAQADNGGLEIEWGQHSQAGRGSNRGGRRGQSDETDPASRGGSSGRAFGGSRRVLPER</sequence>
<evidence type="ECO:0000256" key="1">
    <source>
        <dbReference type="SAM" id="MobiDB-lite"/>
    </source>
</evidence>
<dbReference type="HOGENOM" id="CLU_1372389_0_0_1"/>
<dbReference type="Proteomes" id="UP000027265">
    <property type="component" value="Unassembled WGS sequence"/>
</dbReference>
<protein>
    <submittedName>
        <fullName evidence="2">Uncharacterized protein</fullName>
    </submittedName>
</protein>
<gene>
    <name evidence="2" type="ORF">JAAARDRAFT_75705</name>
</gene>
<feature type="compositionally biased region" description="Low complexity" evidence="1">
    <location>
        <begin position="190"/>
        <end position="199"/>
    </location>
</feature>
<dbReference type="AlphaFoldDB" id="A0A067QI83"/>
<keyword evidence="3" id="KW-1185">Reference proteome</keyword>
<dbReference type="EMBL" id="KL197710">
    <property type="protein sequence ID" value="KDQ63232.1"/>
    <property type="molecule type" value="Genomic_DNA"/>
</dbReference>
<feature type="region of interest" description="Disordered" evidence="1">
    <location>
        <begin position="25"/>
        <end position="199"/>
    </location>
</feature>
<feature type="compositionally biased region" description="Polar residues" evidence="1">
    <location>
        <begin position="57"/>
        <end position="71"/>
    </location>
</feature>
<reference evidence="3" key="1">
    <citation type="journal article" date="2014" name="Proc. Natl. Acad. Sci. U.S.A.">
        <title>Extensive sampling of basidiomycete genomes demonstrates inadequacy of the white-rot/brown-rot paradigm for wood decay fungi.</title>
        <authorList>
            <person name="Riley R."/>
            <person name="Salamov A.A."/>
            <person name="Brown D.W."/>
            <person name="Nagy L.G."/>
            <person name="Floudas D."/>
            <person name="Held B.W."/>
            <person name="Levasseur A."/>
            <person name="Lombard V."/>
            <person name="Morin E."/>
            <person name="Otillar R."/>
            <person name="Lindquist E.A."/>
            <person name="Sun H."/>
            <person name="LaButti K.M."/>
            <person name="Schmutz J."/>
            <person name="Jabbour D."/>
            <person name="Luo H."/>
            <person name="Baker S.E."/>
            <person name="Pisabarro A.G."/>
            <person name="Walton J.D."/>
            <person name="Blanchette R.A."/>
            <person name="Henrissat B."/>
            <person name="Martin F."/>
            <person name="Cullen D."/>
            <person name="Hibbett D.S."/>
            <person name="Grigoriev I.V."/>
        </authorList>
    </citation>
    <scope>NUCLEOTIDE SEQUENCE [LARGE SCALE GENOMIC DNA]</scope>
    <source>
        <strain evidence="3">MUCL 33604</strain>
    </source>
</reference>
<proteinExistence type="predicted"/>
<accession>A0A067QI83</accession>